<evidence type="ECO:0000256" key="12">
    <source>
        <dbReference type="ARBA" id="ARBA00023239"/>
    </source>
</evidence>
<name>A0A2V3W255_9BACI</name>
<keyword evidence="11 15" id="KW-0057">Aromatic amino acid biosynthesis</keyword>
<dbReference type="SUPFAM" id="SSF56322">
    <property type="entry name" value="ADC synthase"/>
    <property type="match status" value="1"/>
</dbReference>
<proteinExistence type="inferred from homology"/>
<comment type="subunit">
    <text evidence="4 15">Heterotetramer consisting of two non-identical subunits: a beta subunit (TrpG) and a large alpha subunit (TrpE).</text>
</comment>
<evidence type="ECO:0000256" key="3">
    <source>
        <dbReference type="ARBA" id="ARBA00009562"/>
    </source>
</evidence>
<feature type="domain" description="Anthranilate synthase component I N-terminal" evidence="17">
    <location>
        <begin position="16"/>
        <end position="152"/>
    </location>
</feature>
<keyword evidence="9 15" id="KW-0822">Tryptophan biosynthesis</keyword>
<reference evidence="18 19" key="1">
    <citation type="submission" date="2018-05" db="EMBL/GenBank/DDBJ databases">
        <title>Genomic Encyclopedia of Type Strains, Phase IV (KMG-IV): sequencing the most valuable type-strain genomes for metagenomic binning, comparative biology and taxonomic classification.</title>
        <authorList>
            <person name="Goeker M."/>
        </authorList>
    </citation>
    <scope>NUCLEOTIDE SEQUENCE [LARGE SCALE GENOMIC DNA]</scope>
    <source>
        <strain evidence="18 19">DSM 28556</strain>
    </source>
</reference>
<feature type="domain" description="Chorismate-utilising enzyme C-terminal" evidence="16">
    <location>
        <begin position="199"/>
        <end position="452"/>
    </location>
</feature>
<keyword evidence="8 15" id="KW-0479">Metal-binding</keyword>
<dbReference type="InterPro" id="IPR019999">
    <property type="entry name" value="Anth_synth_I-like"/>
</dbReference>
<dbReference type="InterPro" id="IPR005256">
    <property type="entry name" value="Anth_synth_I_PabB"/>
</dbReference>
<evidence type="ECO:0000256" key="8">
    <source>
        <dbReference type="ARBA" id="ARBA00022723"/>
    </source>
</evidence>
<comment type="similarity">
    <text evidence="3 15">Belongs to the anthranilate synthase component I family.</text>
</comment>
<dbReference type="Pfam" id="PF04715">
    <property type="entry name" value="Anth_synt_I_N"/>
    <property type="match status" value="1"/>
</dbReference>
<keyword evidence="7 15" id="KW-0028">Amino-acid biosynthesis</keyword>
<dbReference type="PRINTS" id="PR00095">
    <property type="entry name" value="ANTSNTHASEI"/>
</dbReference>
<dbReference type="Pfam" id="PF00425">
    <property type="entry name" value="Chorismate_bind"/>
    <property type="match status" value="1"/>
</dbReference>
<evidence type="ECO:0000256" key="2">
    <source>
        <dbReference type="ARBA" id="ARBA00004873"/>
    </source>
</evidence>
<dbReference type="AlphaFoldDB" id="A0A2V3W255"/>
<dbReference type="EMBL" id="QJJQ01000008">
    <property type="protein sequence ID" value="PXW86335.1"/>
    <property type="molecule type" value="Genomic_DNA"/>
</dbReference>
<dbReference type="InterPro" id="IPR006805">
    <property type="entry name" value="Anth_synth_I_N"/>
</dbReference>
<comment type="pathway">
    <text evidence="2 15">Amino-acid biosynthesis; L-tryptophan biosynthesis; L-tryptophan from chorismate: step 1/5.</text>
</comment>
<dbReference type="PANTHER" id="PTHR11236:SF48">
    <property type="entry name" value="ISOCHORISMATE SYNTHASE MENF"/>
    <property type="match status" value="1"/>
</dbReference>
<evidence type="ECO:0000256" key="14">
    <source>
        <dbReference type="ARBA" id="ARBA00047683"/>
    </source>
</evidence>
<evidence type="ECO:0000256" key="13">
    <source>
        <dbReference type="ARBA" id="ARBA00025634"/>
    </source>
</evidence>
<evidence type="ECO:0000256" key="7">
    <source>
        <dbReference type="ARBA" id="ARBA00022605"/>
    </source>
</evidence>
<evidence type="ECO:0000256" key="1">
    <source>
        <dbReference type="ARBA" id="ARBA00001946"/>
    </source>
</evidence>
<dbReference type="EC" id="4.1.3.27" evidence="5 15"/>
<evidence type="ECO:0000256" key="10">
    <source>
        <dbReference type="ARBA" id="ARBA00022842"/>
    </source>
</evidence>
<dbReference type="InterPro" id="IPR015890">
    <property type="entry name" value="Chorismate_C"/>
</dbReference>
<organism evidence="18 19">
    <name type="scientific">Pseudogracilibacillus auburnensis</name>
    <dbReference type="NCBI Taxonomy" id="1494959"/>
    <lineage>
        <taxon>Bacteria</taxon>
        <taxon>Bacillati</taxon>
        <taxon>Bacillota</taxon>
        <taxon>Bacilli</taxon>
        <taxon>Bacillales</taxon>
        <taxon>Bacillaceae</taxon>
        <taxon>Pseudogracilibacillus</taxon>
    </lineage>
</organism>
<evidence type="ECO:0000256" key="9">
    <source>
        <dbReference type="ARBA" id="ARBA00022822"/>
    </source>
</evidence>
<dbReference type="RefSeq" id="WP_110395746.1">
    <property type="nucleotide sequence ID" value="NZ_JBHUHB010000001.1"/>
</dbReference>
<keyword evidence="12 15" id="KW-0456">Lyase</keyword>
<evidence type="ECO:0000256" key="5">
    <source>
        <dbReference type="ARBA" id="ARBA00012266"/>
    </source>
</evidence>
<dbReference type="UniPathway" id="UPA00035">
    <property type="reaction ID" value="UER00040"/>
</dbReference>
<evidence type="ECO:0000259" key="16">
    <source>
        <dbReference type="Pfam" id="PF00425"/>
    </source>
</evidence>
<dbReference type="GO" id="GO:0046872">
    <property type="term" value="F:metal ion binding"/>
    <property type="evidence" value="ECO:0007669"/>
    <property type="project" value="UniProtKB-KW"/>
</dbReference>
<keyword evidence="19" id="KW-1185">Reference proteome</keyword>
<comment type="cofactor">
    <cofactor evidence="1 15">
        <name>Mg(2+)</name>
        <dbReference type="ChEBI" id="CHEBI:18420"/>
    </cofactor>
</comment>
<dbReference type="InterPro" id="IPR005801">
    <property type="entry name" value="ADC_synthase"/>
</dbReference>
<evidence type="ECO:0000256" key="6">
    <source>
        <dbReference type="ARBA" id="ARBA00020653"/>
    </source>
</evidence>
<keyword evidence="10 15" id="KW-0460">Magnesium</keyword>
<evidence type="ECO:0000256" key="4">
    <source>
        <dbReference type="ARBA" id="ARBA00011575"/>
    </source>
</evidence>
<comment type="catalytic activity">
    <reaction evidence="14 15">
        <text>chorismate + L-glutamine = anthranilate + pyruvate + L-glutamate + H(+)</text>
        <dbReference type="Rhea" id="RHEA:21732"/>
        <dbReference type="ChEBI" id="CHEBI:15361"/>
        <dbReference type="ChEBI" id="CHEBI:15378"/>
        <dbReference type="ChEBI" id="CHEBI:16567"/>
        <dbReference type="ChEBI" id="CHEBI:29748"/>
        <dbReference type="ChEBI" id="CHEBI:29985"/>
        <dbReference type="ChEBI" id="CHEBI:58359"/>
        <dbReference type="EC" id="4.1.3.27"/>
    </reaction>
</comment>
<evidence type="ECO:0000313" key="18">
    <source>
        <dbReference type="EMBL" id="PXW86335.1"/>
    </source>
</evidence>
<comment type="caution">
    <text evidence="18">The sequence shown here is derived from an EMBL/GenBank/DDBJ whole genome shotgun (WGS) entry which is preliminary data.</text>
</comment>
<dbReference type="PANTHER" id="PTHR11236">
    <property type="entry name" value="AMINOBENZOATE/ANTHRANILATE SYNTHASE"/>
    <property type="match status" value="1"/>
</dbReference>
<sequence>MITHKLEYKMVEKNADILTPVGIFKRLQGEKKFLLESSFQHETKGKYSYIGAEPYEEIIGYGNETKVINVKTKEEKTVPYHALHYLKKHLPKLDLDMPLPFTGGAIGYVGYDAIRQFAPIGDELTDELNMPDFHFMMYQTIIVYEHRTEKAHIVTMNIDHVSENTLDERLQKINSDLDKQVIIPDPEANKVMFEAQISKATFIDHVKRAQSYIKSGEASQIVLSQRMIAELNGDPFSFYRQLRTANPSPYMFYIDFTDYIIIGASPESLVQTTGRNVVTNPIAGTRPRGKTATEDDTLQQELLADKKELSEHEMLVELSKTDLNDVCEVESIHVPVYMEVVKYEHVMHIVSEVHGTLKESKSSMDALIACLPAGTVSGSPKVRAMQIINEIETERRGFYAGGIGYITYNHDINLAIAIRSLVVKNGRAYLQTGAGIVEDSVPENEYVETLHKAKSLTNLNGK</sequence>
<protein>
    <recommendedName>
        <fullName evidence="6 15">Anthranilate synthase component 1</fullName>
        <ecNumber evidence="5 15">4.1.3.27</ecNumber>
    </recommendedName>
</protein>
<dbReference type="OrthoDB" id="9803598at2"/>
<dbReference type="Proteomes" id="UP000247978">
    <property type="component" value="Unassembled WGS sequence"/>
</dbReference>
<dbReference type="GO" id="GO:0000162">
    <property type="term" value="P:L-tryptophan biosynthetic process"/>
    <property type="evidence" value="ECO:0007669"/>
    <property type="project" value="UniProtKB-UniPathway"/>
</dbReference>
<gene>
    <name evidence="15" type="primary">trpE</name>
    <name evidence="18" type="ORF">DFR56_108153</name>
</gene>
<evidence type="ECO:0000256" key="15">
    <source>
        <dbReference type="RuleBase" id="RU364045"/>
    </source>
</evidence>
<evidence type="ECO:0000259" key="17">
    <source>
        <dbReference type="Pfam" id="PF04715"/>
    </source>
</evidence>
<evidence type="ECO:0000313" key="19">
    <source>
        <dbReference type="Proteomes" id="UP000247978"/>
    </source>
</evidence>
<evidence type="ECO:0000256" key="11">
    <source>
        <dbReference type="ARBA" id="ARBA00023141"/>
    </source>
</evidence>
<dbReference type="GO" id="GO:0004049">
    <property type="term" value="F:anthranilate synthase activity"/>
    <property type="evidence" value="ECO:0007669"/>
    <property type="project" value="UniProtKB-EC"/>
</dbReference>
<dbReference type="Gene3D" id="3.60.120.10">
    <property type="entry name" value="Anthranilate synthase"/>
    <property type="match status" value="1"/>
</dbReference>
<accession>A0A2V3W255</accession>
<comment type="function">
    <text evidence="13 15">Part of a heterotetrameric complex that catalyzes the two-step biosynthesis of anthranilate, an intermediate in the biosynthesis of L-tryptophan. In the first step, the glutamine-binding beta subunit (TrpG) of anthranilate synthase (AS) provides the glutamine amidotransferase activity which generates ammonia as a substrate that, along with chorismate, is used in the second step, catalyzed by the large alpha subunit of AS (TrpE) to produce anthranilate. In the absence of TrpG, TrpE can synthesize anthranilate directly from chorismate and high concentrations of ammonia.</text>
</comment>
<dbReference type="NCBIfam" id="TIGR00564">
    <property type="entry name" value="trpE_most"/>
    <property type="match status" value="1"/>
</dbReference>